<comment type="caution">
    <text evidence="10">The sequence shown here is derived from an EMBL/GenBank/DDBJ whole genome shotgun (WGS) entry which is preliminary data.</text>
</comment>
<comment type="similarity">
    <text evidence="2 7">Belongs to the major facilitator superfamily. Sugar transporter (TC 2.A.1.1) family.</text>
</comment>
<protein>
    <submittedName>
        <fullName evidence="10">Monosaccharide transporter</fullName>
    </submittedName>
</protein>
<feature type="transmembrane region" description="Helical" evidence="8">
    <location>
        <begin position="64"/>
        <end position="87"/>
    </location>
</feature>
<evidence type="ECO:0000256" key="6">
    <source>
        <dbReference type="ARBA" id="ARBA00023136"/>
    </source>
</evidence>
<feature type="transmembrane region" description="Helical" evidence="8">
    <location>
        <begin position="180"/>
        <end position="204"/>
    </location>
</feature>
<organism evidence="10 11">
    <name type="scientific">Basidiobolus meristosporus CBS 931.73</name>
    <dbReference type="NCBI Taxonomy" id="1314790"/>
    <lineage>
        <taxon>Eukaryota</taxon>
        <taxon>Fungi</taxon>
        <taxon>Fungi incertae sedis</taxon>
        <taxon>Zoopagomycota</taxon>
        <taxon>Entomophthoromycotina</taxon>
        <taxon>Basidiobolomycetes</taxon>
        <taxon>Basidiobolales</taxon>
        <taxon>Basidiobolaceae</taxon>
        <taxon>Basidiobolus</taxon>
    </lineage>
</organism>
<keyword evidence="5 8" id="KW-1133">Transmembrane helix</keyword>
<dbReference type="PANTHER" id="PTHR23503">
    <property type="entry name" value="SOLUTE CARRIER FAMILY 2"/>
    <property type="match status" value="1"/>
</dbReference>
<evidence type="ECO:0000259" key="9">
    <source>
        <dbReference type="PROSITE" id="PS50850"/>
    </source>
</evidence>
<dbReference type="InterPro" id="IPR036259">
    <property type="entry name" value="MFS_trans_sf"/>
</dbReference>
<feature type="transmembrane region" description="Helical" evidence="8">
    <location>
        <begin position="154"/>
        <end position="174"/>
    </location>
</feature>
<keyword evidence="11" id="KW-1185">Reference proteome</keyword>
<dbReference type="InterPro" id="IPR003663">
    <property type="entry name" value="Sugar/inositol_transpt"/>
</dbReference>
<dbReference type="Proteomes" id="UP000193498">
    <property type="component" value="Unassembled WGS sequence"/>
</dbReference>
<dbReference type="PANTHER" id="PTHR23503:SF8">
    <property type="entry name" value="FACILITATED GLUCOSE TRANSPORTER PROTEIN 1"/>
    <property type="match status" value="1"/>
</dbReference>
<keyword evidence="3 7" id="KW-0813">Transport</keyword>
<feature type="transmembrane region" description="Helical" evidence="8">
    <location>
        <begin position="359"/>
        <end position="381"/>
    </location>
</feature>
<dbReference type="OrthoDB" id="4540492at2759"/>
<dbReference type="STRING" id="1314790.A0A1Y1YNE0"/>
<evidence type="ECO:0000313" key="10">
    <source>
        <dbReference type="EMBL" id="ORX99531.1"/>
    </source>
</evidence>
<evidence type="ECO:0000256" key="8">
    <source>
        <dbReference type="SAM" id="Phobius"/>
    </source>
</evidence>
<dbReference type="Pfam" id="PF00083">
    <property type="entry name" value="Sugar_tr"/>
    <property type="match status" value="1"/>
</dbReference>
<reference evidence="10 11" key="1">
    <citation type="submission" date="2016-07" db="EMBL/GenBank/DDBJ databases">
        <title>Pervasive Adenine N6-methylation of Active Genes in Fungi.</title>
        <authorList>
            <consortium name="DOE Joint Genome Institute"/>
            <person name="Mondo S.J."/>
            <person name="Dannebaum R.O."/>
            <person name="Kuo R.C."/>
            <person name="Labutti K."/>
            <person name="Haridas S."/>
            <person name="Kuo A."/>
            <person name="Salamov A."/>
            <person name="Ahrendt S.R."/>
            <person name="Lipzen A."/>
            <person name="Sullivan W."/>
            <person name="Andreopoulos W.B."/>
            <person name="Clum A."/>
            <person name="Lindquist E."/>
            <person name="Daum C."/>
            <person name="Ramamoorthy G.K."/>
            <person name="Gryganskyi A."/>
            <person name="Culley D."/>
            <person name="Magnuson J.K."/>
            <person name="James T.Y."/>
            <person name="O'Malley M.A."/>
            <person name="Stajich J.E."/>
            <person name="Spatafora J.W."/>
            <person name="Visel A."/>
            <person name="Grigoriev I.V."/>
        </authorList>
    </citation>
    <scope>NUCLEOTIDE SEQUENCE [LARGE SCALE GENOMIC DNA]</scope>
    <source>
        <strain evidence="10 11">CBS 931.73</strain>
    </source>
</reference>
<feature type="transmembrane region" description="Helical" evidence="8">
    <location>
        <begin position="420"/>
        <end position="443"/>
    </location>
</feature>
<feature type="transmembrane region" description="Helical" evidence="8">
    <location>
        <begin position="331"/>
        <end position="353"/>
    </location>
</feature>
<evidence type="ECO:0000256" key="1">
    <source>
        <dbReference type="ARBA" id="ARBA00004141"/>
    </source>
</evidence>
<dbReference type="PRINTS" id="PR00171">
    <property type="entry name" value="SUGRTRNSPORT"/>
</dbReference>
<keyword evidence="6 8" id="KW-0472">Membrane</keyword>
<dbReference type="Gene3D" id="1.20.1250.20">
    <property type="entry name" value="MFS general substrate transporter like domains"/>
    <property type="match status" value="1"/>
</dbReference>
<dbReference type="EMBL" id="MCFE01000096">
    <property type="protein sequence ID" value="ORX99531.1"/>
    <property type="molecule type" value="Genomic_DNA"/>
</dbReference>
<dbReference type="PROSITE" id="PS51257">
    <property type="entry name" value="PROKAR_LIPOPROTEIN"/>
    <property type="match status" value="1"/>
</dbReference>
<dbReference type="InterPro" id="IPR045263">
    <property type="entry name" value="GLUT"/>
</dbReference>
<feature type="transmembrane region" description="Helical" evidence="8">
    <location>
        <begin position="302"/>
        <end position="324"/>
    </location>
</feature>
<keyword evidence="4 8" id="KW-0812">Transmembrane</keyword>
<dbReference type="GO" id="GO:0016020">
    <property type="term" value="C:membrane"/>
    <property type="evidence" value="ECO:0007669"/>
    <property type="project" value="UniProtKB-SubCell"/>
</dbReference>
<name>A0A1Y1YNE0_9FUNG</name>
<dbReference type="SUPFAM" id="SSF103473">
    <property type="entry name" value="MFS general substrate transporter"/>
    <property type="match status" value="1"/>
</dbReference>
<feature type="transmembrane region" description="Helical" evidence="8">
    <location>
        <begin position="125"/>
        <end position="142"/>
    </location>
</feature>
<evidence type="ECO:0000256" key="4">
    <source>
        <dbReference type="ARBA" id="ARBA00022692"/>
    </source>
</evidence>
<dbReference type="PROSITE" id="PS00216">
    <property type="entry name" value="SUGAR_TRANSPORT_1"/>
    <property type="match status" value="1"/>
</dbReference>
<feature type="domain" description="Major facilitator superfamily (MFS) profile" evidence="9">
    <location>
        <begin position="16"/>
        <end position="447"/>
    </location>
</feature>
<dbReference type="PROSITE" id="PS50850">
    <property type="entry name" value="MFS"/>
    <property type="match status" value="1"/>
</dbReference>
<dbReference type="InterPro" id="IPR005828">
    <property type="entry name" value="MFS_sugar_transport-like"/>
</dbReference>
<evidence type="ECO:0000256" key="3">
    <source>
        <dbReference type="ARBA" id="ARBA00022448"/>
    </source>
</evidence>
<gene>
    <name evidence="10" type="ORF">K493DRAFT_212552</name>
</gene>
<dbReference type="AlphaFoldDB" id="A0A1Y1YNE0"/>
<dbReference type="GO" id="GO:0015149">
    <property type="term" value="F:hexose transmembrane transporter activity"/>
    <property type="evidence" value="ECO:0007669"/>
    <property type="project" value="TreeGrafter"/>
</dbReference>
<feature type="transmembrane region" description="Helical" evidence="8">
    <location>
        <begin position="268"/>
        <end position="290"/>
    </location>
</feature>
<evidence type="ECO:0000313" key="11">
    <source>
        <dbReference type="Proteomes" id="UP000193498"/>
    </source>
</evidence>
<comment type="subcellular location">
    <subcellularLocation>
        <location evidence="1">Membrane</location>
        <topology evidence="1">Multi-pass membrane protein</topology>
    </subcellularLocation>
</comment>
<sequence>MNDSRNTTFPLYTTFCVVTACIVRYTAGYNVAAANISGSAIHNCADFDKKLDGRFPYCFDMNSWLWGFAVGNHAFGAFFGSFLGSYAQEKLGRRQAMMVNNFFLILGGILISCSINPGMWICGRGFIGFGCGFGTVVAPTYIGEISPIKTRGTYGAFNQGLTTIGMLVVESMSLGMSTPIGWRVLLSLPGAFSIVQMLLIPLCVETPRYLVSKGRVEEAKAVLLKLRNNCDVEVEFQQIVKAREEAKGSGRNLGLMEIIRDPHCRTNFLVCVGLGALQQWSGINGIMYYSTSIFRHSYGEKAKYVTLGLGGLNVFMSIISILLIDRVGRKFLLLVSSGGSAIFCVLMCIGLEINNTALTVTSILIFVAFFAVGLGPIIFLIMTELMPTNAVSVTSGTALAFNWLSNFIIGLFFPTVSRAIHGYTFLIFMGCCLAGFFGILFFVHETKCQSIEELTARDKGNIGGSNIREI</sequence>
<evidence type="ECO:0000256" key="2">
    <source>
        <dbReference type="ARBA" id="ARBA00010992"/>
    </source>
</evidence>
<dbReference type="PROSITE" id="PS00217">
    <property type="entry name" value="SUGAR_TRANSPORT_2"/>
    <property type="match status" value="1"/>
</dbReference>
<proteinExistence type="inferred from homology"/>
<evidence type="ECO:0000256" key="7">
    <source>
        <dbReference type="RuleBase" id="RU003346"/>
    </source>
</evidence>
<dbReference type="InParanoid" id="A0A1Y1YNE0"/>
<accession>A0A1Y1YNE0</accession>
<feature type="transmembrane region" description="Helical" evidence="8">
    <location>
        <begin position="393"/>
        <end position="414"/>
    </location>
</feature>
<evidence type="ECO:0000256" key="5">
    <source>
        <dbReference type="ARBA" id="ARBA00022989"/>
    </source>
</evidence>
<feature type="transmembrane region" description="Helical" evidence="8">
    <location>
        <begin position="99"/>
        <end position="119"/>
    </location>
</feature>
<dbReference type="NCBIfam" id="TIGR00879">
    <property type="entry name" value="SP"/>
    <property type="match status" value="1"/>
</dbReference>
<dbReference type="InterPro" id="IPR020846">
    <property type="entry name" value="MFS_dom"/>
</dbReference>
<dbReference type="InterPro" id="IPR005829">
    <property type="entry name" value="Sugar_transporter_CS"/>
</dbReference>